<name>A0A061IZ55_TRYRA</name>
<evidence type="ECO:0000313" key="2">
    <source>
        <dbReference type="Proteomes" id="UP000031737"/>
    </source>
</evidence>
<dbReference type="Pfam" id="PF13516">
    <property type="entry name" value="LRR_6"/>
    <property type="match status" value="1"/>
</dbReference>
<dbReference type="AlphaFoldDB" id="A0A061IZ55"/>
<sequence length="321" mass="34060">MQLSAEPGRSEDIAAASVREDACFQLKAGRSGVLLKLCRHSPRRACPAGGSGGSKRPRDCCQPGGVVEEASRDVAASVLSGLLGVSTSPFRGVELRHAELTATHLAPEPKDAGRQLGEKNEGSITLLDVFSLSKFAGLHTLDLECNRLGDDGITRLCLWCLPQLRFLRCLFVASNGFGVPGLRAIVSYLEGDVAATRAPTSFAPFSASLGPKPQPLEAVGLTNNPFYSNKVEGEDATVLLSRLLQACGLSLRRLHLNHVGMSASAAATMMQLCFAGGTERAEGFLHPQLVIYLKQNDICKEWLFSTLRGLGVGAAAGNFVV</sequence>
<gene>
    <name evidence="1" type="ORF">TRSC58_04950</name>
</gene>
<dbReference type="OrthoDB" id="120976at2759"/>
<dbReference type="EMBL" id="AUPL01004950">
    <property type="protein sequence ID" value="ESL07360.1"/>
    <property type="molecule type" value="Genomic_DNA"/>
</dbReference>
<keyword evidence="2" id="KW-1185">Reference proteome</keyword>
<dbReference type="Proteomes" id="UP000031737">
    <property type="component" value="Unassembled WGS sequence"/>
</dbReference>
<organism evidence="1 2">
    <name type="scientific">Trypanosoma rangeli SC58</name>
    <dbReference type="NCBI Taxonomy" id="429131"/>
    <lineage>
        <taxon>Eukaryota</taxon>
        <taxon>Discoba</taxon>
        <taxon>Euglenozoa</taxon>
        <taxon>Kinetoplastea</taxon>
        <taxon>Metakinetoplastina</taxon>
        <taxon>Trypanosomatida</taxon>
        <taxon>Trypanosomatidae</taxon>
        <taxon>Trypanosoma</taxon>
        <taxon>Herpetosoma</taxon>
    </lineage>
</organism>
<dbReference type="VEuPathDB" id="TriTrypDB:TRSC58_04950"/>
<dbReference type="InterPro" id="IPR001611">
    <property type="entry name" value="Leu-rich_rpt"/>
</dbReference>
<protein>
    <submittedName>
        <fullName evidence="1">Uncharacterized protein</fullName>
    </submittedName>
</protein>
<comment type="caution">
    <text evidence="1">The sequence shown here is derived from an EMBL/GenBank/DDBJ whole genome shotgun (WGS) entry which is preliminary data.</text>
</comment>
<proteinExistence type="predicted"/>
<dbReference type="InterPro" id="IPR032675">
    <property type="entry name" value="LRR_dom_sf"/>
</dbReference>
<dbReference type="Gene3D" id="3.80.10.10">
    <property type="entry name" value="Ribonuclease Inhibitor"/>
    <property type="match status" value="1"/>
</dbReference>
<accession>A0A061IZ55</accession>
<evidence type="ECO:0000313" key="1">
    <source>
        <dbReference type="EMBL" id="ESL07360.1"/>
    </source>
</evidence>
<reference evidence="1 2" key="1">
    <citation type="submission" date="2013-07" db="EMBL/GenBank/DDBJ databases">
        <authorList>
            <person name="Stoco P.H."/>
            <person name="Wagner G."/>
            <person name="Gerber A."/>
            <person name="Zaha A."/>
            <person name="Thompson C."/>
            <person name="Bartholomeu D.C."/>
            <person name="Luckemeyer D.D."/>
            <person name="Bahia D."/>
            <person name="Loreto E."/>
            <person name="Prestes E.B."/>
            <person name="Lima F.M."/>
            <person name="Rodrigues-Luiz G."/>
            <person name="Vallejo G.A."/>
            <person name="Filho J.F."/>
            <person name="Monteiro K.M."/>
            <person name="Tyler K.M."/>
            <person name="de Almeida L.G."/>
            <person name="Ortiz M.F."/>
            <person name="Siervo M.A."/>
            <person name="de Moraes M.H."/>
            <person name="Cunha O.L."/>
            <person name="Mendonca-Neto R."/>
            <person name="Silva R."/>
            <person name="Teixeira S.M."/>
            <person name="Murta S.M."/>
            <person name="Sincero T.C."/>
            <person name="Mendes T.A."/>
            <person name="Urmenyi T.P."/>
            <person name="Silva V.G."/>
            <person name="da Rocha W.D."/>
            <person name="Andersson B."/>
            <person name="Romanha A.J."/>
            <person name="Steindel M."/>
            <person name="de Vasconcelos A.T."/>
            <person name="Grisard E.C."/>
        </authorList>
    </citation>
    <scope>NUCLEOTIDE SEQUENCE [LARGE SCALE GENOMIC DNA]</scope>
    <source>
        <strain evidence="1 2">SC58</strain>
    </source>
</reference>
<dbReference type="SUPFAM" id="SSF52047">
    <property type="entry name" value="RNI-like"/>
    <property type="match status" value="1"/>
</dbReference>